<sequence length="88" mass="10153">MFEGTSSVKRTKQDMLASRFENLRMDEEETVAQFSAKLCDISNECFALGKQFKDKKLVKKLKRSLPVKFESKNSVVEEAHNLDEMAFD</sequence>
<dbReference type="Proteomes" id="UP000032141">
    <property type="component" value="Unassembled WGS sequence"/>
</dbReference>
<protein>
    <recommendedName>
        <fullName evidence="3">Retrotransposon gag domain-containing protein</fullName>
    </recommendedName>
</protein>
<evidence type="ECO:0000313" key="1">
    <source>
        <dbReference type="EnsemblPlants" id="Bo23862s010.1"/>
    </source>
</evidence>
<dbReference type="Gramene" id="Bo23862s010.1">
    <property type="protein sequence ID" value="Bo23862s010.1"/>
    <property type="gene ID" value="Bo23862s010"/>
</dbReference>
<reference evidence="1" key="1">
    <citation type="journal article" date="2014" name="Genome Biol.">
        <title>Transcriptome and methylome profiling reveals relics of genome dominance in the mesopolyploid Brassica oleracea.</title>
        <authorList>
            <person name="Parkin I.A."/>
            <person name="Koh C."/>
            <person name="Tang H."/>
            <person name="Robinson S.J."/>
            <person name="Kagale S."/>
            <person name="Clarke W.E."/>
            <person name="Town C.D."/>
            <person name="Nixon J."/>
            <person name="Krishnakumar V."/>
            <person name="Bidwell S.L."/>
            <person name="Denoeud F."/>
            <person name="Belcram H."/>
            <person name="Links M.G."/>
            <person name="Just J."/>
            <person name="Clarke C."/>
            <person name="Bender T."/>
            <person name="Huebert T."/>
            <person name="Mason A.S."/>
            <person name="Pires J.C."/>
            <person name="Barker G."/>
            <person name="Moore J."/>
            <person name="Walley P.G."/>
            <person name="Manoli S."/>
            <person name="Batley J."/>
            <person name="Edwards D."/>
            <person name="Nelson M.N."/>
            <person name="Wang X."/>
            <person name="Paterson A.H."/>
            <person name="King G."/>
            <person name="Bancroft I."/>
            <person name="Chalhoub B."/>
            <person name="Sharpe A.G."/>
        </authorList>
    </citation>
    <scope>NUCLEOTIDE SEQUENCE [LARGE SCALE GENOMIC DNA]</scope>
    <source>
        <strain evidence="1">cv. TO1000</strain>
    </source>
</reference>
<dbReference type="Pfam" id="PF14223">
    <property type="entry name" value="Retrotran_gag_2"/>
    <property type="match status" value="1"/>
</dbReference>
<evidence type="ECO:0008006" key="3">
    <source>
        <dbReference type="Google" id="ProtNLM"/>
    </source>
</evidence>
<proteinExistence type="predicted"/>
<dbReference type="eggNOG" id="KOG0017">
    <property type="taxonomic scope" value="Eukaryota"/>
</dbReference>
<keyword evidence="2" id="KW-1185">Reference proteome</keyword>
<dbReference type="AlphaFoldDB" id="A0A0D3AGQ6"/>
<organism evidence="1 2">
    <name type="scientific">Brassica oleracea var. oleracea</name>
    <dbReference type="NCBI Taxonomy" id="109376"/>
    <lineage>
        <taxon>Eukaryota</taxon>
        <taxon>Viridiplantae</taxon>
        <taxon>Streptophyta</taxon>
        <taxon>Embryophyta</taxon>
        <taxon>Tracheophyta</taxon>
        <taxon>Spermatophyta</taxon>
        <taxon>Magnoliopsida</taxon>
        <taxon>eudicotyledons</taxon>
        <taxon>Gunneridae</taxon>
        <taxon>Pentapetalae</taxon>
        <taxon>rosids</taxon>
        <taxon>malvids</taxon>
        <taxon>Brassicales</taxon>
        <taxon>Brassicaceae</taxon>
        <taxon>Brassiceae</taxon>
        <taxon>Brassica</taxon>
    </lineage>
</organism>
<dbReference type="PANTHER" id="PTHR35317">
    <property type="entry name" value="OS04G0629600 PROTEIN"/>
    <property type="match status" value="1"/>
</dbReference>
<name>A0A0D3AGQ6_BRAOL</name>
<evidence type="ECO:0000313" key="2">
    <source>
        <dbReference type="Proteomes" id="UP000032141"/>
    </source>
</evidence>
<dbReference type="PANTHER" id="PTHR35317:SF31">
    <property type="entry name" value="DUF4219 DOMAIN-CONTAINING PROTEIN"/>
    <property type="match status" value="1"/>
</dbReference>
<reference evidence="1" key="2">
    <citation type="submission" date="2015-06" db="UniProtKB">
        <authorList>
            <consortium name="EnsemblPlants"/>
        </authorList>
    </citation>
    <scope>IDENTIFICATION</scope>
</reference>
<dbReference type="EnsemblPlants" id="Bo23862s010.1">
    <property type="protein sequence ID" value="Bo23862s010.1"/>
    <property type="gene ID" value="Bo23862s010"/>
</dbReference>
<dbReference type="HOGENOM" id="CLU_2475428_0_0_1"/>
<accession>A0A0D3AGQ6</accession>